<feature type="domain" description="Right handed beta helix" evidence="5">
    <location>
        <begin position="239"/>
        <end position="393"/>
    </location>
</feature>
<dbReference type="RefSeq" id="WP_183635472.1">
    <property type="nucleotide sequence ID" value="NZ_BAABLE010000005.1"/>
</dbReference>
<comment type="caution">
    <text evidence="6">The sequence shown here is derived from an EMBL/GenBank/DDBJ whole genome shotgun (WGS) entry which is preliminary data.</text>
</comment>
<proteinExistence type="predicted"/>
<dbReference type="InterPro" id="IPR022442">
    <property type="entry name" value="SO_2930-like_dom"/>
</dbReference>
<name>A0A840BK14_9RHOO</name>
<feature type="chain" id="PRO_5032829746" evidence="4">
    <location>
        <begin position="19"/>
        <end position="542"/>
    </location>
</feature>
<evidence type="ECO:0000259" key="5">
    <source>
        <dbReference type="Pfam" id="PF13229"/>
    </source>
</evidence>
<protein>
    <submittedName>
        <fullName evidence="6">Parallel beta-helix repeat protein</fullName>
    </submittedName>
</protein>
<dbReference type="SUPFAM" id="SSF51126">
    <property type="entry name" value="Pectin lyase-like"/>
    <property type="match status" value="1"/>
</dbReference>
<sequence>MMHIRASASLLSLAFVLAACGGGSGDSTPQSQTISFTAPAAQSVGATPAALNASASSGLSVTITSQTTSVCTVSGATLTLVSPGTCTLQATQAGNASWTAAPPVSVSFTVNPQGTVVTAAKMNDIDLNAILLAAKDGDTITLPPGKYSMMGPLQLSAKNNITIVGGGMGTDPAKDTILSFKNALTQNGISATSLTNVTFKKFAIEDASGNALFVQSTTGVVIDTVRTEWMTDPVNTSTMAYGLYPVKSDKVLVINSKVVGSRDAGVYVGQSTDIRVANNEVSYNVAGVEIENSHGAIVENNNVHDNTGGILVFALPGPTRFLDTRDVKVRNNTIINNNEPVAKNATGWVATVPPGTGVMVLSSQNVEVYGNAITNDNTTGVLLVTAYAAGITFNASTLDQQGKPYDPYLRGTYVHDNAVSIFGGKPGGAFADPAQLGPFTTSLFSTLASFNQPQNFPAVMWDGIVDPATGSGLKNDGSGGAYSGNLQVCSKGNVITPPTGAAISYENMDLDLIALQSGGNPAFPNPPRMDCTITLPAVTTSL</sequence>
<dbReference type="InterPro" id="IPR022441">
    <property type="entry name" value="Para_beta_helix_rpt-2"/>
</dbReference>
<keyword evidence="7" id="KW-1185">Reference proteome</keyword>
<dbReference type="InterPro" id="IPR011050">
    <property type="entry name" value="Pectin_lyase_fold/virulence"/>
</dbReference>
<dbReference type="InterPro" id="IPR039448">
    <property type="entry name" value="Beta_helix"/>
</dbReference>
<dbReference type="EMBL" id="JACIET010000002">
    <property type="protein sequence ID" value="MBB4013595.1"/>
    <property type="molecule type" value="Genomic_DNA"/>
</dbReference>
<comment type="pathway">
    <text evidence="1">Protein modification; protein ubiquitination.</text>
</comment>
<evidence type="ECO:0000256" key="3">
    <source>
        <dbReference type="ARBA" id="ARBA00022786"/>
    </source>
</evidence>
<gene>
    <name evidence="6" type="ORF">GGR36_002941</name>
</gene>
<evidence type="ECO:0000256" key="4">
    <source>
        <dbReference type="SAM" id="SignalP"/>
    </source>
</evidence>
<evidence type="ECO:0000256" key="1">
    <source>
        <dbReference type="ARBA" id="ARBA00004906"/>
    </source>
</evidence>
<dbReference type="InterPro" id="IPR051550">
    <property type="entry name" value="SCF-Subunits/Alg-Epimerases"/>
</dbReference>
<dbReference type="PANTHER" id="PTHR22990:SF15">
    <property type="entry name" value="F-BOX ONLY PROTEIN 10"/>
    <property type="match status" value="1"/>
</dbReference>
<dbReference type="PANTHER" id="PTHR22990">
    <property type="entry name" value="F-BOX ONLY PROTEIN"/>
    <property type="match status" value="1"/>
</dbReference>
<keyword evidence="3" id="KW-0833">Ubl conjugation pathway</keyword>
<evidence type="ECO:0000313" key="7">
    <source>
        <dbReference type="Proteomes" id="UP000561045"/>
    </source>
</evidence>
<keyword evidence="4" id="KW-0732">Signal</keyword>
<dbReference type="NCBIfam" id="TIGR03804">
    <property type="entry name" value="para_beta_helix"/>
    <property type="match status" value="1"/>
</dbReference>
<evidence type="ECO:0000256" key="2">
    <source>
        <dbReference type="ARBA" id="ARBA00022737"/>
    </source>
</evidence>
<dbReference type="InterPro" id="IPR012334">
    <property type="entry name" value="Pectin_lyas_fold"/>
</dbReference>
<organism evidence="6 7">
    <name type="scientific">Niveibacterium umoris</name>
    <dbReference type="NCBI Taxonomy" id="1193620"/>
    <lineage>
        <taxon>Bacteria</taxon>
        <taxon>Pseudomonadati</taxon>
        <taxon>Pseudomonadota</taxon>
        <taxon>Betaproteobacteria</taxon>
        <taxon>Rhodocyclales</taxon>
        <taxon>Rhodocyclaceae</taxon>
        <taxon>Niveibacterium</taxon>
    </lineage>
</organism>
<dbReference type="NCBIfam" id="TIGR03805">
    <property type="entry name" value="beta_helix_1"/>
    <property type="match status" value="1"/>
</dbReference>
<feature type="signal peptide" evidence="4">
    <location>
        <begin position="1"/>
        <end position="18"/>
    </location>
</feature>
<dbReference type="Pfam" id="PF13229">
    <property type="entry name" value="Beta_helix"/>
    <property type="match status" value="1"/>
</dbReference>
<dbReference type="PROSITE" id="PS51257">
    <property type="entry name" value="PROKAR_LIPOPROTEIN"/>
    <property type="match status" value="1"/>
</dbReference>
<keyword evidence="2" id="KW-0677">Repeat</keyword>
<dbReference type="SMART" id="SM00710">
    <property type="entry name" value="PbH1"/>
    <property type="match status" value="6"/>
</dbReference>
<accession>A0A840BK14</accession>
<dbReference type="Proteomes" id="UP000561045">
    <property type="component" value="Unassembled WGS sequence"/>
</dbReference>
<reference evidence="6 7" key="1">
    <citation type="submission" date="2020-08" db="EMBL/GenBank/DDBJ databases">
        <title>Genomic Encyclopedia of Type Strains, Phase IV (KMG-IV): sequencing the most valuable type-strain genomes for metagenomic binning, comparative biology and taxonomic classification.</title>
        <authorList>
            <person name="Goeker M."/>
        </authorList>
    </citation>
    <scope>NUCLEOTIDE SEQUENCE [LARGE SCALE GENOMIC DNA]</scope>
    <source>
        <strain evidence="6 7">DSM 106739</strain>
    </source>
</reference>
<evidence type="ECO:0000313" key="6">
    <source>
        <dbReference type="EMBL" id="MBB4013595.1"/>
    </source>
</evidence>
<dbReference type="Gene3D" id="2.160.20.10">
    <property type="entry name" value="Single-stranded right-handed beta-helix, Pectin lyase-like"/>
    <property type="match status" value="1"/>
</dbReference>
<dbReference type="AlphaFoldDB" id="A0A840BK14"/>
<dbReference type="InterPro" id="IPR006626">
    <property type="entry name" value="PbH1"/>
</dbReference>